<evidence type="ECO:0000313" key="2">
    <source>
        <dbReference type="EMBL" id="QJH97352.1"/>
    </source>
</evidence>
<dbReference type="EMBL" id="MT144684">
    <property type="protein sequence ID" value="QJH97352.1"/>
    <property type="molecule type" value="Genomic_DNA"/>
</dbReference>
<dbReference type="EMBL" id="MT144050">
    <property type="protein sequence ID" value="QJA47594.1"/>
    <property type="molecule type" value="Genomic_DNA"/>
</dbReference>
<proteinExistence type="predicted"/>
<sequence>MTKILPCTCDHDFQDRTYGFKRRVHNETVGVPPKYRCTVCSDEKSDAPKSAPKA</sequence>
<reference evidence="1" key="1">
    <citation type="submission" date="2020-03" db="EMBL/GenBank/DDBJ databases">
        <title>The deep terrestrial virosphere.</title>
        <authorList>
            <person name="Holmfeldt K."/>
            <person name="Nilsson E."/>
            <person name="Simone D."/>
            <person name="Lopez-Fernandez M."/>
            <person name="Wu X."/>
            <person name="de Brujin I."/>
            <person name="Lundin D."/>
            <person name="Andersson A."/>
            <person name="Bertilsson S."/>
            <person name="Dopson M."/>
        </authorList>
    </citation>
    <scope>NUCLEOTIDE SEQUENCE</scope>
    <source>
        <strain evidence="1">TM448A00705</strain>
        <strain evidence="2">TM448B01003</strain>
    </source>
</reference>
<name>A0A6H1ZJ55_9ZZZZ</name>
<protein>
    <submittedName>
        <fullName evidence="1">Uncharacterized protein</fullName>
    </submittedName>
</protein>
<accession>A0A6H1ZJ55</accession>
<evidence type="ECO:0000313" key="1">
    <source>
        <dbReference type="EMBL" id="QJA47594.1"/>
    </source>
</evidence>
<gene>
    <name evidence="1" type="ORF">TM448A00705_0008</name>
    <name evidence="2" type="ORF">TM448B01003_0003</name>
</gene>
<organism evidence="1">
    <name type="scientific">viral metagenome</name>
    <dbReference type="NCBI Taxonomy" id="1070528"/>
    <lineage>
        <taxon>unclassified sequences</taxon>
        <taxon>metagenomes</taxon>
        <taxon>organismal metagenomes</taxon>
    </lineage>
</organism>
<dbReference type="AlphaFoldDB" id="A0A6H1ZJ55"/>